<dbReference type="Proteomes" id="UP000317494">
    <property type="component" value="Unassembled WGS sequence"/>
</dbReference>
<dbReference type="GO" id="GO:0006120">
    <property type="term" value="P:mitochondrial electron transport, NADH to ubiquinone"/>
    <property type="evidence" value="ECO:0007669"/>
    <property type="project" value="TreeGrafter"/>
</dbReference>
<dbReference type="AlphaFoldDB" id="A0A507C8X3"/>
<evidence type="ECO:0000256" key="2">
    <source>
        <dbReference type="ARBA" id="ARBA00007884"/>
    </source>
</evidence>
<dbReference type="SUPFAM" id="SSF49785">
    <property type="entry name" value="Galactose-binding domain-like"/>
    <property type="match status" value="1"/>
</dbReference>
<sequence>MANRGRARQGLQIINSYLQRSWKYAAQEVKAGFKFDPEWKKDMTLFQFGTVEDLDCFIIGSDADIGGLSEAYWGLTPHNTGLFWGKLSTEIPPSSNMKRSGYAGIRSRERPVTLLHRPTFDISLFRYLTIRARGDSRLWFVNIQTETPFQGYLWQHRLQFLNPGEWETLMIPLRDFVLTSNGIVQPNQLTMNREKVKNIGFSIVRQAGEFALELDWIKVMNTPRTFGDLDLVRPGEVLDDEGNIIPIPKKKRKSGCGEDALKSSEAKLWQRAQNAEKIETWKSESKESTMPVKGSFSPVEAKNTKDASEEATGDIAHKHHQPDSTSSLQTSSKSE</sequence>
<dbReference type="OrthoDB" id="42561at2759"/>
<feature type="domain" description="NADH:ubiquinone oxidoreductase intermediate-associated protein 30" evidence="6">
    <location>
        <begin position="46"/>
        <end position="214"/>
    </location>
</feature>
<accession>A0A507C8X3</accession>
<comment type="caution">
    <text evidence="7">The sequence shown here is derived from an EMBL/GenBank/DDBJ whole genome shotgun (WGS) entry which is preliminary data.</text>
</comment>
<dbReference type="InterPro" id="IPR039131">
    <property type="entry name" value="NDUFAF1"/>
</dbReference>
<dbReference type="Proteomes" id="UP000320475">
    <property type="component" value="Unassembled WGS sequence"/>
</dbReference>
<dbReference type="InterPro" id="IPR008979">
    <property type="entry name" value="Galactose-bd-like_sf"/>
</dbReference>
<evidence type="ECO:0000256" key="4">
    <source>
        <dbReference type="ARBA" id="ARBA00023186"/>
    </source>
</evidence>
<evidence type="ECO:0000313" key="7">
    <source>
        <dbReference type="EMBL" id="TPX34414.1"/>
    </source>
</evidence>
<evidence type="ECO:0000313" key="8">
    <source>
        <dbReference type="EMBL" id="TPX40686.1"/>
    </source>
</evidence>
<reference evidence="9 10" key="1">
    <citation type="journal article" date="2019" name="Sci. Rep.">
        <title>Comparative genomics of chytrid fungi reveal insights into the obligate biotrophic and pathogenic lifestyle of Synchytrium endobioticum.</title>
        <authorList>
            <person name="van de Vossenberg B.T.L.H."/>
            <person name="Warris S."/>
            <person name="Nguyen H.D.T."/>
            <person name="van Gent-Pelzer M.P.E."/>
            <person name="Joly D.L."/>
            <person name="van de Geest H.C."/>
            <person name="Bonants P.J.M."/>
            <person name="Smith D.S."/>
            <person name="Levesque C.A."/>
            <person name="van der Lee T.A.J."/>
        </authorList>
    </citation>
    <scope>NUCLEOTIDE SEQUENCE [LARGE SCALE GENOMIC DNA]</scope>
    <source>
        <strain evidence="8 10">LEV6574</strain>
        <strain evidence="7 9">MB42</strain>
    </source>
</reference>
<evidence type="ECO:0000259" key="6">
    <source>
        <dbReference type="Pfam" id="PF08547"/>
    </source>
</evidence>
<keyword evidence="4" id="KW-0143">Chaperone</keyword>
<evidence type="ECO:0000313" key="10">
    <source>
        <dbReference type="Proteomes" id="UP000320475"/>
    </source>
</evidence>
<dbReference type="STRING" id="286115.A0A507C8X3"/>
<dbReference type="InterPro" id="IPR013857">
    <property type="entry name" value="NADH-UbQ_OxRdtase-assoc_prot30"/>
</dbReference>
<dbReference type="VEuPathDB" id="FungiDB:SeMB42_g07338"/>
<dbReference type="GO" id="GO:0010257">
    <property type="term" value="P:NADH dehydrogenase complex assembly"/>
    <property type="evidence" value="ECO:0007669"/>
    <property type="project" value="TreeGrafter"/>
</dbReference>
<dbReference type="EMBL" id="QEAN01000503">
    <property type="protein sequence ID" value="TPX34414.1"/>
    <property type="molecule type" value="Genomic_DNA"/>
</dbReference>
<proteinExistence type="inferred from homology"/>
<gene>
    <name evidence="8" type="ORF">SeLEV6574_g06478</name>
    <name evidence="7" type="ORF">SeMB42_g07338</name>
</gene>
<name>A0A507C8X3_9FUNG</name>
<dbReference type="GO" id="GO:0005739">
    <property type="term" value="C:mitochondrion"/>
    <property type="evidence" value="ECO:0007669"/>
    <property type="project" value="UniProtKB-SubCell"/>
</dbReference>
<evidence type="ECO:0000256" key="3">
    <source>
        <dbReference type="ARBA" id="ARBA00023128"/>
    </source>
</evidence>
<dbReference type="PANTHER" id="PTHR13194:SF18">
    <property type="entry name" value="COMPLEX I INTERMEDIATE-ASSOCIATED PROTEIN 30, MITOCHONDRIAL"/>
    <property type="match status" value="1"/>
</dbReference>
<evidence type="ECO:0000256" key="5">
    <source>
        <dbReference type="SAM" id="MobiDB-lite"/>
    </source>
</evidence>
<keyword evidence="3" id="KW-0496">Mitochondrion</keyword>
<evidence type="ECO:0000256" key="1">
    <source>
        <dbReference type="ARBA" id="ARBA00004173"/>
    </source>
</evidence>
<dbReference type="Pfam" id="PF08547">
    <property type="entry name" value="CIA30"/>
    <property type="match status" value="1"/>
</dbReference>
<comment type="similarity">
    <text evidence="2">Belongs to the CIA30 family.</text>
</comment>
<dbReference type="EMBL" id="QEAM01000370">
    <property type="protein sequence ID" value="TPX40686.1"/>
    <property type="molecule type" value="Genomic_DNA"/>
</dbReference>
<protein>
    <recommendedName>
        <fullName evidence="6">NADH:ubiquinone oxidoreductase intermediate-associated protein 30 domain-containing protein</fullName>
    </recommendedName>
</protein>
<keyword evidence="9" id="KW-1185">Reference proteome</keyword>
<feature type="region of interest" description="Disordered" evidence="5">
    <location>
        <begin position="279"/>
        <end position="335"/>
    </location>
</feature>
<comment type="subcellular location">
    <subcellularLocation>
        <location evidence="1">Mitochondrion</location>
    </subcellularLocation>
</comment>
<dbReference type="GO" id="GO:0051082">
    <property type="term" value="F:unfolded protein binding"/>
    <property type="evidence" value="ECO:0007669"/>
    <property type="project" value="TreeGrafter"/>
</dbReference>
<organism evidence="7 9">
    <name type="scientific">Synchytrium endobioticum</name>
    <dbReference type="NCBI Taxonomy" id="286115"/>
    <lineage>
        <taxon>Eukaryota</taxon>
        <taxon>Fungi</taxon>
        <taxon>Fungi incertae sedis</taxon>
        <taxon>Chytridiomycota</taxon>
        <taxon>Chytridiomycota incertae sedis</taxon>
        <taxon>Chytridiomycetes</taxon>
        <taxon>Synchytriales</taxon>
        <taxon>Synchytriaceae</taxon>
        <taxon>Synchytrium</taxon>
    </lineage>
</organism>
<dbReference type="PANTHER" id="PTHR13194">
    <property type="entry name" value="COMPLEX I INTERMEDIATE-ASSOCIATED PROTEIN 30"/>
    <property type="match status" value="1"/>
</dbReference>
<feature type="compositionally biased region" description="Low complexity" evidence="5">
    <location>
        <begin position="324"/>
        <end position="335"/>
    </location>
</feature>
<evidence type="ECO:0000313" key="9">
    <source>
        <dbReference type="Proteomes" id="UP000317494"/>
    </source>
</evidence>